<evidence type="ECO:0000313" key="2">
    <source>
        <dbReference type="Proteomes" id="UP000821865"/>
    </source>
</evidence>
<protein>
    <submittedName>
        <fullName evidence="1">Uncharacterized protein</fullName>
    </submittedName>
</protein>
<organism evidence="1 2">
    <name type="scientific">Dermacentor silvarum</name>
    <name type="common">Tick</name>
    <dbReference type="NCBI Taxonomy" id="543639"/>
    <lineage>
        <taxon>Eukaryota</taxon>
        <taxon>Metazoa</taxon>
        <taxon>Ecdysozoa</taxon>
        <taxon>Arthropoda</taxon>
        <taxon>Chelicerata</taxon>
        <taxon>Arachnida</taxon>
        <taxon>Acari</taxon>
        <taxon>Parasitiformes</taxon>
        <taxon>Ixodida</taxon>
        <taxon>Ixodoidea</taxon>
        <taxon>Ixodidae</taxon>
        <taxon>Rhipicephalinae</taxon>
        <taxon>Dermacentor</taxon>
    </lineage>
</organism>
<reference evidence="1" key="1">
    <citation type="submission" date="2020-05" db="EMBL/GenBank/DDBJ databases">
        <title>Large-scale comparative analyses of tick genomes elucidate their genetic diversity and vector capacities.</title>
        <authorList>
            <person name="Jia N."/>
            <person name="Wang J."/>
            <person name="Shi W."/>
            <person name="Du L."/>
            <person name="Sun Y."/>
            <person name="Zhan W."/>
            <person name="Jiang J."/>
            <person name="Wang Q."/>
            <person name="Zhang B."/>
            <person name="Ji P."/>
            <person name="Sakyi L.B."/>
            <person name="Cui X."/>
            <person name="Yuan T."/>
            <person name="Jiang B."/>
            <person name="Yang W."/>
            <person name="Lam T.T.-Y."/>
            <person name="Chang Q."/>
            <person name="Ding S."/>
            <person name="Wang X."/>
            <person name="Zhu J."/>
            <person name="Ruan X."/>
            <person name="Zhao L."/>
            <person name="Wei J."/>
            <person name="Que T."/>
            <person name="Du C."/>
            <person name="Cheng J."/>
            <person name="Dai P."/>
            <person name="Han X."/>
            <person name="Huang E."/>
            <person name="Gao Y."/>
            <person name="Liu J."/>
            <person name="Shao H."/>
            <person name="Ye R."/>
            <person name="Li L."/>
            <person name="Wei W."/>
            <person name="Wang X."/>
            <person name="Wang C."/>
            <person name="Yang T."/>
            <person name="Huo Q."/>
            <person name="Li W."/>
            <person name="Guo W."/>
            <person name="Chen H."/>
            <person name="Zhou L."/>
            <person name="Ni X."/>
            <person name="Tian J."/>
            <person name="Zhou Y."/>
            <person name="Sheng Y."/>
            <person name="Liu T."/>
            <person name="Pan Y."/>
            <person name="Xia L."/>
            <person name="Li J."/>
            <person name="Zhao F."/>
            <person name="Cao W."/>
        </authorList>
    </citation>
    <scope>NUCLEOTIDE SEQUENCE</scope>
    <source>
        <strain evidence="1">Dsil-2018</strain>
    </source>
</reference>
<sequence length="332" mass="38025">MAGDRRDEALAAKEAGNVAYRKRNFEAAHQHYDKAIELDPTDMSFRTNKAAVYFEQKDYQKCIAECNKAIEVGRENRADFKLMAKAYARMAGAYVKLEDFPNARTYYQKSLTEHRIPDTLSKLSEVEKIIKEQERKAYINPEISLEEKNQGNTCFQKGKSVHFSVCDYPSAVRHYTEAIKRNPDDARLYSNRAACYQKLAEFHLALKDCEECIRLDPEFLKGYVRKGMALMAMKEHSKALTAFQKALEIDPNNQDALDGYKRCLMASDADPEEVRKRAMMDPEVQKILGDPAMRIILEQMQSDPKALQEHLKNPDIAAKIQKLLESGLIAIR</sequence>
<evidence type="ECO:0000313" key="1">
    <source>
        <dbReference type="EMBL" id="KAH7934337.1"/>
    </source>
</evidence>
<accession>A0ACB8C655</accession>
<keyword evidence="2" id="KW-1185">Reference proteome</keyword>
<comment type="caution">
    <text evidence="1">The sequence shown here is derived from an EMBL/GenBank/DDBJ whole genome shotgun (WGS) entry which is preliminary data.</text>
</comment>
<gene>
    <name evidence="1" type="ORF">HPB49_025007</name>
</gene>
<name>A0ACB8C655_DERSI</name>
<dbReference type="Proteomes" id="UP000821865">
    <property type="component" value="Chromosome 9"/>
</dbReference>
<dbReference type="EMBL" id="CM023478">
    <property type="protein sequence ID" value="KAH7934337.1"/>
    <property type="molecule type" value="Genomic_DNA"/>
</dbReference>
<proteinExistence type="predicted"/>